<dbReference type="SMART" id="SM00369">
    <property type="entry name" value="LRR_TYP"/>
    <property type="match status" value="8"/>
</dbReference>
<keyword evidence="11 16" id="KW-0472">Membrane</keyword>
<evidence type="ECO:0000256" key="7">
    <source>
        <dbReference type="ARBA" id="ARBA00022692"/>
    </source>
</evidence>
<evidence type="ECO:0000256" key="4">
    <source>
        <dbReference type="ARBA" id="ARBA00022475"/>
    </source>
</evidence>
<dbReference type="Pfam" id="PF00560">
    <property type="entry name" value="LRR_1"/>
    <property type="match status" value="12"/>
</dbReference>
<dbReference type="Pfam" id="PF13516">
    <property type="entry name" value="LRR_6"/>
    <property type="match status" value="1"/>
</dbReference>
<protein>
    <recommendedName>
        <fullName evidence="3">non-specific serine/threonine protein kinase</fullName>
        <ecNumber evidence="3">2.7.11.1</ecNumber>
    </recommendedName>
</protein>
<comment type="catalytic activity">
    <reaction evidence="14">
        <text>L-threonyl-[protein] + ATP = O-phospho-L-threonyl-[protein] + ADP + H(+)</text>
        <dbReference type="Rhea" id="RHEA:46608"/>
        <dbReference type="Rhea" id="RHEA-COMP:11060"/>
        <dbReference type="Rhea" id="RHEA-COMP:11605"/>
        <dbReference type="ChEBI" id="CHEBI:15378"/>
        <dbReference type="ChEBI" id="CHEBI:30013"/>
        <dbReference type="ChEBI" id="CHEBI:30616"/>
        <dbReference type="ChEBI" id="CHEBI:61977"/>
        <dbReference type="ChEBI" id="CHEBI:456216"/>
        <dbReference type="EC" id="2.7.11.1"/>
    </reaction>
</comment>
<comment type="similarity">
    <text evidence="2">Belongs to the RLP family.</text>
</comment>
<evidence type="ECO:0000259" key="19">
    <source>
        <dbReference type="Pfam" id="PF20141"/>
    </source>
</evidence>
<dbReference type="GO" id="GO:0004674">
    <property type="term" value="F:protein serine/threonine kinase activity"/>
    <property type="evidence" value="ECO:0007669"/>
    <property type="project" value="UniProtKB-KW"/>
</dbReference>
<evidence type="ECO:0000256" key="13">
    <source>
        <dbReference type="ARBA" id="ARBA00023180"/>
    </source>
</evidence>
<proteinExistence type="inferred from homology"/>
<feature type="transmembrane region" description="Helical" evidence="16">
    <location>
        <begin position="837"/>
        <end position="859"/>
    </location>
</feature>
<evidence type="ECO:0000313" key="20">
    <source>
        <dbReference type="EMBL" id="KAF2301644.1"/>
    </source>
</evidence>
<evidence type="ECO:0000259" key="18">
    <source>
        <dbReference type="Pfam" id="PF08263"/>
    </source>
</evidence>
<evidence type="ECO:0000256" key="14">
    <source>
        <dbReference type="ARBA" id="ARBA00047899"/>
    </source>
</evidence>
<dbReference type="PANTHER" id="PTHR27000">
    <property type="entry name" value="LEUCINE-RICH REPEAT RECEPTOR-LIKE PROTEIN KINASE FAMILY PROTEIN-RELATED"/>
    <property type="match status" value="1"/>
</dbReference>
<dbReference type="Pfam" id="PF20141">
    <property type="entry name" value="Island"/>
    <property type="match status" value="1"/>
</dbReference>
<evidence type="ECO:0000256" key="1">
    <source>
        <dbReference type="ARBA" id="ARBA00004251"/>
    </source>
</evidence>
<dbReference type="InterPro" id="IPR003591">
    <property type="entry name" value="Leu-rich_rpt_typical-subtyp"/>
</dbReference>
<feature type="domain" description="Leucine-rich repeat-containing N-terminal plant-type" evidence="18">
    <location>
        <begin position="45"/>
        <end position="84"/>
    </location>
</feature>
<dbReference type="EC" id="2.7.11.1" evidence="3"/>
<dbReference type="Gene3D" id="3.30.1490.310">
    <property type="match status" value="1"/>
</dbReference>
<dbReference type="Proteomes" id="UP000467840">
    <property type="component" value="Chromosome 4"/>
</dbReference>
<dbReference type="InterPro" id="IPR001611">
    <property type="entry name" value="Leu-rich_rpt"/>
</dbReference>
<dbReference type="FunFam" id="3.80.10.10:FF:000095">
    <property type="entry name" value="LRR receptor-like serine/threonine-protein kinase GSO1"/>
    <property type="match status" value="2"/>
</dbReference>
<dbReference type="FunFam" id="3.80.10.10:FF:000111">
    <property type="entry name" value="LRR receptor-like serine/threonine-protein kinase ERECTA"/>
    <property type="match status" value="1"/>
</dbReference>
<dbReference type="InterPro" id="IPR013210">
    <property type="entry name" value="LRR_N_plant-typ"/>
</dbReference>
<comment type="caution">
    <text evidence="20">The sequence shown here is derived from an EMBL/GenBank/DDBJ whole genome shotgun (WGS) entry which is preliminary data.</text>
</comment>
<dbReference type="SUPFAM" id="SSF52058">
    <property type="entry name" value="L domain-like"/>
    <property type="match status" value="3"/>
</dbReference>
<evidence type="ECO:0000256" key="9">
    <source>
        <dbReference type="ARBA" id="ARBA00022737"/>
    </source>
</evidence>
<keyword evidence="9" id="KW-0677">Repeat</keyword>
<comment type="catalytic activity">
    <reaction evidence="15">
        <text>L-seryl-[protein] + ATP = O-phospho-L-seryl-[protein] + ADP + H(+)</text>
        <dbReference type="Rhea" id="RHEA:17989"/>
        <dbReference type="Rhea" id="RHEA-COMP:9863"/>
        <dbReference type="Rhea" id="RHEA-COMP:11604"/>
        <dbReference type="ChEBI" id="CHEBI:15378"/>
        <dbReference type="ChEBI" id="CHEBI:29999"/>
        <dbReference type="ChEBI" id="CHEBI:30616"/>
        <dbReference type="ChEBI" id="CHEBI:83421"/>
        <dbReference type="ChEBI" id="CHEBI:456216"/>
        <dbReference type="EC" id="2.7.11.1"/>
    </reaction>
</comment>
<evidence type="ECO:0000256" key="17">
    <source>
        <dbReference type="SAM" id="SignalP"/>
    </source>
</evidence>
<evidence type="ECO:0000256" key="10">
    <source>
        <dbReference type="ARBA" id="ARBA00022989"/>
    </source>
</evidence>
<dbReference type="InterPro" id="IPR045381">
    <property type="entry name" value="BRI1_island_dom"/>
</dbReference>
<sequence>MRRTMGMFDCGHVLLLHFLSQLLLLLLIKPSDATELASNQRRTGEVAGLLAFKRSSVESDPNDFLANWTVNSSSPCSWVGVSCSLDGHVTALNLNNAGLIGSLRLPDLTAALPFLRHLSLQGNSFSASNLSASTATPCALQFLDLSSNNISDPLPSNSFILLCDRLAYVNLSYNSIPGGTLQFGPSLLQLDLSRNRISDSSLLNYSLYSCQNLNLLNFSDNILTGQLKATPISCRSLSVLDLSYNLLSGEIPPTFVADSPSSLKHLDLSHNNFSSNFSRLDFGNCSNLSLLSLSQNRLFGTGFPNSMSKCEVLETLDLSHNELRLSIPGALLGTLKNLRQLSLAENQFFGDISPELAQTCGNLQDLDLSANNITGGLPLNFISCSSLESLNLGNNLLSGDFLATVVSNLQNLKYLYVPFNNITGPVPLSLTNCTQIQVLDLSSNGFTGRIPSEFCSLSNPSKLQKILLANNYLSGEVPSEIGNCKNLRIIDFSFNDLHGLIPREIWTLPSLSDLMWANNLTGEIPEGLCMNGSNLETLILNNNLITGSIPQSIGSCTNMIWISLFSNQLTGEIPPSIGNLGNLAILQLGSNSLTGQIPPELGKCQSLIWLDLNSNNLTGPLPPELADQAGLIVPGIVSGKQFAFVRNEGETSCKEAVGLIEFEGIRAESLEKFPMVHSCPTTRIYSSMTIYTFDSNGSMIYLHLAYNSLSGNIPDKFGSMNHLQVLNLGHNKITGNIPDTFGGLKEIGVLDLSHNNLQGFIPASLGTVSFLSDLDVSNNNLSGPIPSGGQLTTFPPSRYENNSGLCGFPLSPCGFAGSSPNSYLRRKKQSLIEEMGFGVQFFLTFSVAFFISFLVAFFINIKMGNGKGKTGRAP</sequence>
<keyword evidence="10 16" id="KW-1133">Transmembrane helix</keyword>
<keyword evidence="12" id="KW-0675">Receptor</keyword>
<keyword evidence="7 16" id="KW-0812">Transmembrane</keyword>
<dbReference type="GO" id="GO:0005886">
    <property type="term" value="C:plasma membrane"/>
    <property type="evidence" value="ECO:0007669"/>
    <property type="project" value="UniProtKB-SubCell"/>
</dbReference>
<evidence type="ECO:0000256" key="15">
    <source>
        <dbReference type="ARBA" id="ARBA00048679"/>
    </source>
</evidence>
<keyword evidence="4" id="KW-1003">Cell membrane</keyword>
<dbReference type="Pfam" id="PF13855">
    <property type="entry name" value="LRR_8"/>
    <property type="match status" value="2"/>
</dbReference>
<accession>A0A6A6LKW8</accession>
<gene>
    <name evidence="20" type="ORF">GH714_028467</name>
</gene>
<dbReference type="PROSITE" id="PS51450">
    <property type="entry name" value="LRR"/>
    <property type="match status" value="2"/>
</dbReference>
<dbReference type="EMBL" id="JAAGAX010000010">
    <property type="protein sequence ID" value="KAF2301644.1"/>
    <property type="molecule type" value="Genomic_DNA"/>
</dbReference>
<dbReference type="AlphaFoldDB" id="A0A6A6LKW8"/>
<dbReference type="PANTHER" id="PTHR27000:SF800">
    <property type="entry name" value="OS11G0197000 PROTEIN"/>
    <property type="match status" value="1"/>
</dbReference>
<evidence type="ECO:0000256" key="11">
    <source>
        <dbReference type="ARBA" id="ARBA00023136"/>
    </source>
</evidence>
<keyword evidence="5" id="KW-0808">Transferase</keyword>
<keyword evidence="13" id="KW-0325">Glycoprotein</keyword>
<keyword evidence="5" id="KW-0723">Serine/threonine-protein kinase</keyword>
<evidence type="ECO:0000256" key="2">
    <source>
        <dbReference type="ARBA" id="ARBA00009592"/>
    </source>
</evidence>
<evidence type="ECO:0000256" key="6">
    <source>
        <dbReference type="ARBA" id="ARBA00022614"/>
    </source>
</evidence>
<evidence type="ECO:0000256" key="3">
    <source>
        <dbReference type="ARBA" id="ARBA00012513"/>
    </source>
</evidence>
<evidence type="ECO:0000256" key="5">
    <source>
        <dbReference type="ARBA" id="ARBA00022527"/>
    </source>
</evidence>
<evidence type="ECO:0000256" key="8">
    <source>
        <dbReference type="ARBA" id="ARBA00022729"/>
    </source>
</evidence>
<dbReference type="InterPro" id="IPR032675">
    <property type="entry name" value="LRR_dom_sf"/>
</dbReference>
<evidence type="ECO:0000256" key="12">
    <source>
        <dbReference type="ARBA" id="ARBA00023170"/>
    </source>
</evidence>
<name>A0A6A6LKW8_HEVBR</name>
<feature type="signal peptide" evidence="17">
    <location>
        <begin position="1"/>
        <end position="33"/>
    </location>
</feature>
<dbReference type="Gene3D" id="3.80.10.10">
    <property type="entry name" value="Ribonuclease Inhibitor"/>
    <property type="match status" value="2"/>
</dbReference>
<keyword evidence="21" id="KW-1185">Reference proteome</keyword>
<keyword evidence="8 17" id="KW-0732">Signal</keyword>
<evidence type="ECO:0000256" key="16">
    <source>
        <dbReference type="SAM" id="Phobius"/>
    </source>
</evidence>
<keyword evidence="5" id="KW-0418">Kinase</keyword>
<organism evidence="20 21">
    <name type="scientific">Hevea brasiliensis</name>
    <name type="common">Para rubber tree</name>
    <name type="synonym">Siphonia brasiliensis</name>
    <dbReference type="NCBI Taxonomy" id="3981"/>
    <lineage>
        <taxon>Eukaryota</taxon>
        <taxon>Viridiplantae</taxon>
        <taxon>Streptophyta</taxon>
        <taxon>Embryophyta</taxon>
        <taxon>Tracheophyta</taxon>
        <taxon>Spermatophyta</taxon>
        <taxon>Magnoliopsida</taxon>
        <taxon>eudicotyledons</taxon>
        <taxon>Gunneridae</taxon>
        <taxon>Pentapetalae</taxon>
        <taxon>rosids</taxon>
        <taxon>fabids</taxon>
        <taxon>Malpighiales</taxon>
        <taxon>Euphorbiaceae</taxon>
        <taxon>Crotonoideae</taxon>
        <taxon>Micrandreae</taxon>
        <taxon>Hevea</taxon>
    </lineage>
</organism>
<evidence type="ECO:0000313" key="21">
    <source>
        <dbReference type="Proteomes" id="UP000467840"/>
    </source>
</evidence>
<reference evidence="20 21" key="1">
    <citation type="journal article" date="2020" name="Mol. Plant">
        <title>The Chromosome-Based Rubber Tree Genome Provides New Insights into Spurge Genome Evolution and Rubber Biosynthesis.</title>
        <authorList>
            <person name="Liu J."/>
            <person name="Shi C."/>
            <person name="Shi C.C."/>
            <person name="Li W."/>
            <person name="Zhang Q.J."/>
            <person name="Zhang Y."/>
            <person name="Li K."/>
            <person name="Lu H.F."/>
            <person name="Shi C."/>
            <person name="Zhu S.T."/>
            <person name="Xiao Z.Y."/>
            <person name="Nan H."/>
            <person name="Yue Y."/>
            <person name="Zhu X.G."/>
            <person name="Wu Y."/>
            <person name="Hong X.N."/>
            <person name="Fan G.Y."/>
            <person name="Tong Y."/>
            <person name="Zhang D."/>
            <person name="Mao C.L."/>
            <person name="Liu Y.L."/>
            <person name="Hao S.J."/>
            <person name="Liu W.Q."/>
            <person name="Lv M.Q."/>
            <person name="Zhang H.B."/>
            <person name="Liu Y."/>
            <person name="Hu-Tang G.R."/>
            <person name="Wang J.P."/>
            <person name="Wang J.H."/>
            <person name="Sun Y.H."/>
            <person name="Ni S.B."/>
            <person name="Chen W.B."/>
            <person name="Zhang X.C."/>
            <person name="Jiao Y.N."/>
            <person name="Eichler E.E."/>
            <person name="Li G.H."/>
            <person name="Liu X."/>
            <person name="Gao L.Z."/>
        </authorList>
    </citation>
    <scope>NUCLEOTIDE SEQUENCE [LARGE SCALE GENOMIC DNA]</scope>
    <source>
        <strain evidence="21">cv. GT1</strain>
        <tissue evidence="20">Leaf</tissue>
    </source>
</reference>
<comment type="subcellular location">
    <subcellularLocation>
        <location evidence="1">Cell membrane</location>
        <topology evidence="1">Single-pass type I membrane protein</topology>
    </subcellularLocation>
</comment>
<dbReference type="Pfam" id="PF08263">
    <property type="entry name" value="LRRNT_2"/>
    <property type="match status" value="1"/>
</dbReference>
<feature type="domain" description="Brassinosteroid receptor BRI1 island" evidence="19">
    <location>
        <begin position="630"/>
        <end position="694"/>
    </location>
</feature>
<keyword evidence="6" id="KW-0433">Leucine-rich repeat</keyword>
<feature type="chain" id="PRO_5025652084" description="non-specific serine/threonine protein kinase" evidence="17">
    <location>
        <begin position="34"/>
        <end position="874"/>
    </location>
</feature>